<proteinExistence type="inferred from homology"/>
<name>A0AAD7XCU8_9APHY</name>
<reference evidence="4" key="1">
    <citation type="submission" date="2022-11" db="EMBL/GenBank/DDBJ databases">
        <title>Genome Sequence of Cubamyces cubensis.</title>
        <authorList>
            <person name="Buettner E."/>
        </authorList>
    </citation>
    <scope>NUCLEOTIDE SEQUENCE</scope>
    <source>
        <strain evidence="4">MPL-01</strain>
    </source>
</reference>
<evidence type="ECO:0000313" key="5">
    <source>
        <dbReference type="Proteomes" id="UP001215151"/>
    </source>
</evidence>
<dbReference type="Gene3D" id="3.40.50.720">
    <property type="entry name" value="NAD(P)-binding Rossmann-like Domain"/>
    <property type="match status" value="1"/>
</dbReference>
<dbReference type="CDD" id="cd00431">
    <property type="entry name" value="cysteine_hydrolases"/>
    <property type="match status" value="1"/>
</dbReference>
<gene>
    <name evidence="4" type="ORF">ONZ51_g1627</name>
</gene>
<dbReference type="Pfam" id="PF13602">
    <property type="entry name" value="ADH_zinc_N_2"/>
    <property type="match status" value="1"/>
</dbReference>
<evidence type="ECO:0000313" key="4">
    <source>
        <dbReference type="EMBL" id="KAJ8495652.1"/>
    </source>
</evidence>
<organism evidence="4 5">
    <name type="scientific">Trametes cubensis</name>
    <dbReference type="NCBI Taxonomy" id="1111947"/>
    <lineage>
        <taxon>Eukaryota</taxon>
        <taxon>Fungi</taxon>
        <taxon>Dikarya</taxon>
        <taxon>Basidiomycota</taxon>
        <taxon>Agaricomycotina</taxon>
        <taxon>Agaricomycetes</taxon>
        <taxon>Polyporales</taxon>
        <taxon>Polyporaceae</taxon>
        <taxon>Trametes</taxon>
    </lineage>
</organism>
<dbReference type="GO" id="GO:0016787">
    <property type="term" value="F:hydrolase activity"/>
    <property type="evidence" value="ECO:0007669"/>
    <property type="project" value="UniProtKB-KW"/>
</dbReference>
<dbReference type="Proteomes" id="UP001215151">
    <property type="component" value="Unassembled WGS sequence"/>
</dbReference>
<accession>A0AAD7XCU8</accession>
<keyword evidence="5" id="KW-1185">Reference proteome</keyword>
<dbReference type="InterPro" id="IPR050272">
    <property type="entry name" value="Isochorismatase-like_hydrls"/>
</dbReference>
<evidence type="ECO:0000256" key="2">
    <source>
        <dbReference type="ARBA" id="ARBA00022801"/>
    </source>
</evidence>
<keyword evidence="2" id="KW-0378">Hydrolase</keyword>
<dbReference type="EMBL" id="JAPEVG010000022">
    <property type="protein sequence ID" value="KAJ8495652.1"/>
    <property type="molecule type" value="Genomic_DNA"/>
</dbReference>
<dbReference type="InterPro" id="IPR036380">
    <property type="entry name" value="Isochorismatase-like_sf"/>
</dbReference>
<comment type="caution">
    <text evidence="4">The sequence shown here is derived from an EMBL/GenBank/DDBJ whole genome shotgun (WGS) entry which is preliminary data.</text>
</comment>
<comment type="similarity">
    <text evidence="1">Belongs to the isochorismatase family.</text>
</comment>
<sequence>MGGTNRKWKLLSVKLDSEDSLAFARMVEEGKIRPLVDSVYAFEDTLKAYERLMSKRATGKVIVKVDPALFKPSHLSDFLIFFIHRLPSHTSTTTISTPTTLERMLHPPKLAVATEYGNAASFWVEYPAGLIDLSRTAHLPKVALQDGETEQAQSVQDVPVPPLQPATQLDIPVDGDRVIRIAKKHSAIVIVDMQNYFLHPDIRDHPTGLACVIPLMNLVPALRAHGVKILWVNWGLTEHELTTIPPSLTRGFKKGGRGGFGSVLPGDFGRLLMRGEYNSELYGPLQALYEEGRREGTDVWIHKNRMSGLWGPQTALGLYLQEQGITTLFFAGVNADQCVLGTLVDAYSKGYDCIVVEDCVATTSPPGGLENVLYNASRSYGFVTDSSRITDAATCQK</sequence>
<dbReference type="PANTHER" id="PTHR43540">
    <property type="entry name" value="PEROXYUREIDOACRYLATE/UREIDOACRYLATE AMIDOHYDROLASE-RELATED"/>
    <property type="match status" value="1"/>
</dbReference>
<dbReference type="AlphaFoldDB" id="A0AAD7XCU8"/>
<dbReference type="PANTHER" id="PTHR43540:SF9">
    <property type="entry name" value="FAMILY HYDROLASE, PUTATIVE (AFU_ORTHOLOGUE AFUA_2G08700)-RELATED"/>
    <property type="match status" value="1"/>
</dbReference>
<protein>
    <recommendedName>
        <fullName evidence="3">Isochorismatase-like domain-containing protein</fullName>
    </recommendedName>
</protein>
<dbReference type="Gene3D" id="3.90.180.10">
    <property type="entry name" value="Medium-chain alcohol dehydrogenases, catalytic domain"/>
    <property type="match status" value="1"/>
</dbReference>
<dbReference type="InterPro" id="IPR000868">
    <property type="entry name" value="Isochorismatase-like_dom"/>
</dbReference>
<evidence type="ECO:0000256" key="1">
    <source>
        <dbReference type="ARBA" id="ARBA00006336"/>
    </source>
</evidence>
<dbReference type="SUPFAM" id="SSF52499">
    <property type="entry name" value="Isochorismatase-like hydrolases"/>
    <property type="match status" value="1"/>
</dbReference>
<evidence type="ECO:0000259" key="3">
    <source>
        <dbReference type="Pfam" id="PF00857"/>
    </source>
</evidence>
<feature type="domain" description="Isochorismatase-like" evidence="3">
    <location>
        <begin position="186"/>
        <end position="383"/>
    </location>
</feature>
<dbReference type="Pfam" id="PF00857">
    <property type="entry name" value="Isochorismatase"/>
    <property type="match status" value="1"/>
</dbReference>
<dbReference type="Gene3D" id="3.40.50.850">
    <property type="entry name" value="Isochorismatase-like"/>
    <property type="match status" value="1"/>
</dbReference>